<dbReference type="Pfam" id="PF00857">
    <property type="entry name" value="Isochorismatase"/>
    <property type="match status" value="1"/>
</dbReference>
<keyword evidence="1 3" id="KW-0378">Hydrolase</keyword>
<evidence type="ECO:0000313" key="3">
    <source>
        <dbReference type="EMBL" id="VVE03638.1"/>
    </source>
</evidence>
<gene>
    <name evidence="3" type="primary">yecD</name>
    <name evidence="3" type="ORF">PEP31012_02250</name>
</gene>
<dbReference type="SUPFAM" id="SSF52499">
    <property type="entry name" value="Isochorismatase-like hydrolases"/>
    <property type="match status" value="1"/>
</dbReference>
<evidence type="ECO:0000256" key="1">
    <source>
        <dbReference type="ARBA" id="ARBA00022801"/>
    </source>
</evidence>
<dbReference type="InterPro" id="IPR000868">
    <property type="entry name" value="Isochorismatase-like_dom"/>
</dbReference>
<dbReference type="RefSeq" id="WP_150589435.1">
    <property type="nucleotide sequence ID" value="NZ_CABPSH010000004.1"/>
</dbReference>
<dbReference type="InterPro" id="IPR036380">
    <property type="entry name" value="Isochorismatase-like_sf"/>
</dbReference>
<name>A0A5E4UUM6_9BURK</name>
<protein>
    <submittedName>
        <fullName evidence="3">Isochorismatase family protein YecD</fullName>
        <ecNumber evidence="3">3.-.-.-</ecNumber>
    </submittedName>
</protein>
<dbReference type="OrthoDB" id="5794853at2"/>
<dbReference type="GO" id="GO:0016787">
    <property type="term" value="F:hydrolase activity"/>
    <property type="evidence" value="ECO:0007669"/>
    <property type="project" value="UniProtKB-KW"/>
</dbReference>
<dbReference type="Proteomes" id="UP000400981">
    <property type="component" value="Unassembled WGS sequence"/>
</dbReference>
<accession>A0A5E4UUM6</accession>
<organism evidence="3 4">
    <name type="scientific">Pandoraea eparura</name>
    <dbReference type="NCBI Taxonomy" id="2508291"/>
    <lineage>
        <taxon>Bacteria</taxon>
        <taxon>Pseudomonadati</taxon>
        <taxon>Pseudomonadota</taxon>
        <taxon>Betaproteobacteria</taxon>
        <taxon>Burkholderiales</taxon>
        <taxon>Burkholderiaceae</taxon>
        <taxon>Pandoraea</taxon>
    </lineage>
</organism>
<feature type="domain" description="Isochorismatase-like" evidence="2">
    <location>
        <begin position="32"/>
        <end position="217"/>
    </location>
</feature>
<dbReference type="EC" id="3.-.-.-" evidence="3"/>
<evidence type="ECO:0000313" key="4">
    <source>
        <dbReference type="Proteomes" id="UP000400981"/>
    </source>
</evidence>
<dbReference type="AlphaFoldDB" id="A0A5E4UUM6"/>
<dbReference type="PANTHER" id="PTHR43540">
    <property type="entry name" value="PEROXYUREIDOACRYLATE/UREIDOACRYLATE AMIDOHYDROLASE-RELATED"/>
    <property type="match status" value="1"/>
</dbReference>
<dbReference type="InterPro" id="IPR050272">
    <property type="entry name" value="Isochorismatase-like_hydrls"/>
</dbReference>
<dbReference type="Gene3D" id="3.40.50.850">
    <property type="entry name" value="Isochorismatase-like"/>
    <property type="match status" value="1"/>
</dbReference>
<dbReference type="CDD" id="cd00431">
    <property type="entry name" value="cysteine_hydrolases"/>
    <property type="match status" value="1"/>
</dbReference>
<evidence type="ECO:0000259" key="2">
    <source>
        <dbReference type="Pfam" id="PF00857"/>
    </source>
</evidence>
<reference evidence="3 4" key="1">
    <citation type="submission" date="2019-08" db="EMBL/GenBank/DDBJ databases">
        <authorList>
            <person name="Peeters C."/>
        </authorList>
    </citation>
    <scope>NUCLEOTIDE SEQUENCE [LARGE SCALE GENOMIC DNA]</scope>
    <source>
        <strain evidence="3 4">LMG 31012</strain>
    </source>
</reference>
<dbReference type="PANTHER" id="PTHR43540:SF6">
    <property type="entry name" value="ISOCHORISMATASE-LIKE DOMAIN-CONTAINING PROTEIN"/>
    <property type="match status" value="1"/>
</dbReference>
<keyword evidence="4" id="KW-1185">Reference proteome</keyword>
<dbReference type="EMBL" id="CABPSH010000004">
    <property type="protein sequence ID" value="VVE03638.1"/>
    <property type="molecule type" value="Genomic_DNA"/>
</dbReference>
<proteinExistence type="predicted"/>
<sequence length="239" mass="26007">MHHIEIPQSVVDRAVARRGRRHVYPTLDASKTALLVIDLQNGFVAPGFPGELPMAREIVPNVNRLASALRQAGGHVYWIRHTQVVPGEAPWQRFDEFGASWAASLGETLVDGHAGHALYSSLDVCDADEIVDKTRFSAFIQGSSDLHQRLAARGIDTVIVTGTVTNVCCESTARDAMMLDYKVHFVADANAARTDDEHNGTLCNMVLWFADVRTSDELLALLDVGAADARSASVEADSR</sequence>